<evidence type="ECO:0000313" key="5">
    <source>
        <dbReference type="EMBL" id="OJF94404.1"/>
    </source>
</evidence>
<feature type="domain" description="HTH gntR-type" evidence="4">
    <location>
        <begin position="27"/>
        <end position="94"/>
    </location>
</feature>
<dbReference type="InterPro" id="IPR008920">
    <property type="entry name" value="TF_FadR/GntR_C"/>
</dbReference>
<evidence type="ECO:0000313" key="6">
    <source>
        <dbReference type="Proteomes" id="UP000182661"/>
    </source>
</evidence>
<keyword evidence="2" id="KW-0238">DNA-binding</keyword>
<dbReference type="OrthoDB" id="7846328at2"/>
<dbReference type="SUPFAM" id="SSF46785">
    <property type="entry name" value="Winged helix' DNA-binding domain"/>
    <property type="match status" value="1"/>
</dbReference>
<keyword evidence="1" id="KW-0805">Transcription regulation</keyword>
<dbReference type="InterPro" id="IPR011711">
    <property type="entry name" value="GntR_C"/>
</dbReference>
<proteinExistence type="predicted"/>
<keyword evidence="3" id="KW-0804">Transcription</keyword>
<dbReference type="Proteomes" id="UP000182661">
    <property type="component" value="Unassembled WGS sequence"/>
</dbReference>
<dbReference type="SUPFAM" id="SSF48008">
    <property type="entry name" value="GntR ligand-binding domain-like"/>
    <property type="match status" value="1"/>
</dbReference>
<evidence type="ECO:0000256" key="1">
    <source>
        <dbReference type="ARBA" id="ARBA00023015"/>
    </source>
</evidence>
<dbReference type="RefSeq" id="WP_071834209.1">
    <property type="nucleotide sequence ID" value="NZ_LSRP01000099.1"/>
</dbReference>
<dbReference type="Gene3D" id="1.10.10.10">
    <property type="entry name" value="Winged helix-like DNA-binding domain superfamily/Winged helix DNA-binding domain"/>
    <property type="match status" value="1"/>
</dbReference>
<dbReference type="EMBL" id="LSRP01000099">
    <property type="protein sequence ID" value="OJF94404.1"/>
    <property type="molecule type" value="Genomic_DNA"/>
</dbReference>
<dbReference type="AlphaFoldDB" id="A0A657LQZ9"/>
<dbReference type="Pfam" id="PF07729">
    <property type="entry name" value="FCD"/>
    <property type="match status" value="1"/>
</dbReference>
<evidence type="ECO:0000259" key="4">
    <source>
        <dbReference type="PROSITE" id="PS50949"/>
    </source>
</evidence>
<dbReference type="SMART" id="SM00895">
    <property type="entry name" value="FCD"/>
    <property type="match status" value="1"/>
</dbReference>
<sequence length="243" mass="26878">MSQKLFAITSDDVVQDLGSLRIENPPITLREMSLERLRNAIIAGLFRPGQRLVERALCDQLGVSRSVIREVLRHLETEGLVETAPKQGPIVALIAWHQARQIYDIRIALETTAVADCARNADLETKEKLRTVLEDLDRNSAKNDAMTILAATNAFYETIFLSGGHEIAWDIVKRLNGRISRLRVMTLATVNRTVSGPASMREIFNAIMRNEPDAATAACRAHITEAARIAEGLLAPEIAADRS</sequence>
<evidence type="ECO:0000256" key="3">
    <source>
        <dbReference type="ARBA" id="ARBA00023163"/>
    </source>
</evidence>
<dbReference type="CDD" id="cd07377">
    <property type="entry name" value="WHTH_GntR"/>
    <property type="match status" value="1"/>
</dbReference>
<dbReference type="InterPro" id="IPR000524">
    <property type="entry name" value="Tscrpt_reg_HTH_GntR"/>
</dbReference>
<dbReference type="GO" id="GO:0003677">
    <property type="term" value="F:DNA binding"/>
    <property type="evidence" value="ECO:0007669"/>
    <property type="project" value="UniProtKB-KW"/>
</dbReference>
<keyword evidence="6" id="KW-1185">Reference proteome</keyword>
<dbReference type="GO" id="GO:0003700">
    <property type="term" value="F:DNA-binding transcription factor activity"/>
    <property type="evidence" value="ECO:0007669"/>
    <property type="project" value="InterPro"/>
</dbReference>
<dbReference type="PRINTS" id="PR00035">
    <property type="entry name" value="HTHGNTR"/>
</dbReference>
<dbReference type="PROSITE" id="PS50949">
    <property type="entry name" value="HTH_GNTR"/>
    <property type="match status" value="1"/>
</dbReference>
<evidence type="ECO:0000256" key="2">
    <source>
        <dbReference type="ARBA" id="ARBA00023125"/>
    </source>
</evidence>
<dbReference type="InterPro" id="IPR036388">
    <property type="entry name" value="WH-like_DNA-bd_sf"/>
</dbReference>
<gene>
    <name evidence="5" type="ORF">AX760_20390</name>
</gene>
<protein>
    <submittedName>
        <fullName evidence="5">GntR family transcriptional regulator</fullName>
    </submittedName>
</protein>
<name>A0A657LQZ9_9HYPH</name>
<organism evidence="5 6">
    <name type="scientific">Pararhizobium antarcticum</name>
    <dbReference type="NCBI Taxonomy" id="1798805"/>
    <lineage>
        <taxon>Bacteria</taxon>
        <taxon>Pseudomonadati</taxon>
        <taxon>Pseudomonadota</taxon>
        <taxon>Alphaproteobacteria</taxon>
        <taxon>Hyphomicrobiales</taxon>
        <taxon>Rhizobiaceae</taxon>
        <taxon>Rhizobium/Agrobacterium group</taxon>
        <taxon>Pararhizobium</taxon>
    </lineage>
</organism>
<dbReference type="Gene3D" id="1.20.120.530">
    <property type="entry name" value="GntR ligand-binding domain-like"/>
    <property type="match status" value="1"/>
</dbReference>
<dbReference type="SMART" id="SM00345">
    <property type="entry name" value="HTH_GNTR"/>
    <property type="match status" value="1"/>
</dbReference>
<accession>A0A657LQZ9</accession>
<dbReference type="InterPro" id="IPR036390">
    <property type="entry name" value="WH_DNA-bd_sf"/>
</dbReference>
<dbReference type="PANTHER" id="PTHR43537">
    <property type="entry name" value="TRANSCRIPTIONAL REGULATOR, GNTR FAMILY"/>
    <property type="match status" value="1"/>
</dbReference>
<dbReference type="Pfam" id="PF00392">
    <property type="entry name" value="GntR"/>
    <property type="match status" value="1"/>
</dbReference>
<reference evidence="5 6" key="1">
    <citation type="submission" date="2016-02" db="EMBL/GenBank/DDBJ databases">
        <title>Genome sequencing of a beta-galactosidase producing bacteria Rhizobium sp. 59.</title>
        <authorList>
            <person name="Wang D."/>
            <person name="Kot W."/>
            <person name="Qin Y."/>
            <person name="Hansen L."/>
            <person name="Naqvi K."/>
            <person name="Rensing C."/>
        </authorList>
    </citation>
    <scope>NUCLEOTIDE SEQUENCE [LARGE SCALE GENOMIC DNA]</scope>
    <source>
        <strain evidence="5 6">59</strain>
    </source>
</reference>
<dbReference type="PANTHER" id="PTHR43537:SF24">
    <property type="entry name" value="GLUCONATE OPERON TRANSCRIPTIONAL REPRESSOR"/>
    <property type="match status" value="1"/>
</dbReference>
<comment type="caution">
    <text evidence="5">The sequence shown here is derived from an EMBL/GenBank/DDBJ whole genome shotgun (WGS) entry which is preliminary data.</text>
</comment>